<keyword evidence="3" id="KW-0012">Acyltransferase</keyword>
<dbReference type="CDD" id="cd07990">
    <property type="entry name" value="LPLAT_LCLAT1-like"/>
    <property type="match status" value="1"/>
</dbReference>
<name>A0A067QTA8_ZOONE</name>
<dbReference type="OMA" id="GCTERSE"/>
<dbReference type="InParanoid" id="A0A067QTA8"/>
<dbReference type="SUPFAM" id="SSF69593">
    <property type="entry name" value="Glycerol-3-phosphate (1)-acyltransferase"/>
    <property type="match status" value="1"/>
</dbReference>
<evidence type="ECO:0000256" key="1">
    <source>
        <dbReference type="SAM" id="Phobius"/>
    </source>
</evidence>
<reference evidence="3 4" key="1">
    <citation type="journal article" date="2014" name="Nat. Commun.">
        <title>Molecular traces of alternative social organization in a termite genome.</title>
        <authorList>
            <person name="Terrapon N."/>
            <person name="Li C."/>
            <person name="Robertson H.M."/>
            <person name="Ji L."/>
            <person name="Meng X."/>
            <person name="Booth W."/>
            <person name="Chen Z."/>
            <person name="Childers C.P."/>
            <person name="Glastad K.M."/>
            <person name="Gokhale K."/>
            <person name="Gowin J."/>
            <person name="Gronenberg W."/>
            <person name="Hermansen R.A."/>
            <person name="Hu H."/>
            <person name="Hunt B.G."/>
            <person name="Huylmans A.K."/>
            <person name="Khalil S.M."/>
            <person name="Mitchell R.D."/>
            <person name="Munoz-Torres M.C."/>
            <person name="Mustard J.A."/>
            <person name="Pan H."/>
            <person name="Reese J.T."/>
            <person name="Scharf M.E."/>
            <person name="Sun F."/>
            <person name="Vogel H."/>
            <person name="Xiao J."/>
            <person name="Yang W."/>
            <person name="Yang Z."/>
            <person name="Yang Z."/>
            <person name="Zhou J."/>
            <person name="Zhu J."/>
            <person name="Brent C.S."/>
            <person name="Elsik C.G."/>
            <person name="Goodisman M.A."/>
            <person name="Liberles D.A."/>
            <person name="Roe R.M."/>
            <person name="Vargo E.L."/>
            <person name="Vilcinskas A."/>
            <person name="Wang J."/>
            <person name="Bornberg-Bauer E."/>
            <person name="Korb J."/>
            <person name="Zhang G."/>
            <person name="Liebig J."/>
        </authorList>
    </citation>
    <scope>NUCLEOTIDE SEQUENCE [LARGE SCALE GENOMIC DNA]</scope>
    <source>
        <tissue evidence="3">Whole organism</tissue>
    </source>
</reference>
<evidence type="ECO:0000313" key="4">
    <source>
        <dbReference type="Proteomes" id="UP000027135"/>
    </source>
</evidence>
<feature type="domain" description="Phospholipid/glycerol acyltransferase" evidence="2">
    <location>
        <begin position="80"/>
        <end position="204"/>
    </location>
</feature>
<keyword evidence="1" id="KW-1133">Transmembrane helix</keyword>
<dbReference type="PANTHER" id="PTHR10983:SF16">
    <property type="entry name" value="LYSOCARDIOLIPIN ACYLTRANSFERASE 1"/>
    <property type="match status" value="1"/>
</dbReference>
<dbReference type="GO" id="GO:0005783">
    <property type="term" value="C:endoplasmic reticulum"/>
    <property type="evidence" value="ECO:0007669"/>
    <property type="project" value="TreeGrafter"/>
</dbReference>
<proteinExistence type="predicted"/>
<sequence>MRSLLSGLVYCSFWYGSICSGFLFLYCPLLPLLFLHQKLFRQLTDLVFAAWEVYPAALLECLIGTRVVVTGDAILPHDRALIVMNHRTRLDWNFLWAGMFHACKPLAHRIKMVLKASLRHIPGAGWVMQMNCFLYIHRRWERDKAVLEKTLDYFRDIGHSCQILLFPEGTDLTAGSRQRSHQFAFAHQLERYYQVLHPKTTGFVFLVQRMRQSN</sequence>
<dbReference type="AlphaFoldDB" id="A0A067QTA8"/>
<dbReference type="GO" id="GO:0016746">
    <property type="term" value="F:acyltransferase activity"/>
    <property type="evidence" value="ECO:0007669"/>
    <property type="project" value="UniProtKB-KW"/>
</dbReference>
<dbReference type="eggNOG" id="KOG1505">
    <property type="taxonomic scope" value="Eukaryota"/>
</dbReference>
<dbReference type="InterPro" id="IPR002123">
    <property type="entry name" value="Plipid/glycerol_acylTrfase"/>
</dbReference>
<dbReference type="Proteomes" id="UP000027135">
    <property type="component" value="Unassembled WGS sequence"/>
</dbReference>
<keyword evidence="1" id="KW-0472">Membrane</keyword>
<dbReference type="SMART" id="SM00563">
    <property type="entry name" value="PlsC"/>
    <property type="match status" value="1"/>
</dbReference>
<dbReference type="STRING" id="136037.A0A067QTA8"/>
<gene>
    <name evidence="3" type="ORF">L798_03346</name>
</gene>
<evidence type="ECO:0000259" key="2">
    <source>
        <dbReference type="SMART" id="SM00563"/>
    </source>
</evidence>
<keyword evidence="1" id="KW-0812">Transmembrane</keyword>
<evidence type="ECO:0000313" key="3">
    <source>
        <dbReference type="EMBL" id="KDR06865.1"/>
    </source>
</evidence>
<dbReference type="EMBL" id="KK853541">
    <property type="protein sequence ID" value="KDR06865.1"/>
    <property type="molecule type" value="Genomic_DNA"/>
</dbReference>
<dbReference type="Pfam" id="PF01553">
    <property type="entry name" value="Acyltransferase"/>
    <property type="match status" value="1"/>
</dbReference>
<keyword evidence="3" id="KW-0808">Transferase</keyword>
<dbReference type="PANTHER" id="PTHR10983">
    <property type="entry name" value="1-ACYLGLYCEROL-3-PHOSPHATE ACYLTRANSFERASE-RELATED"/>
    <property type="match status" value="1"/>
</dbReference>
<protein>
    <submittedName>
        <fullName evidence="3">Lysocardiolipin acyltransferase 1</fullName>
    </submittedName>
</protein>
<organism evidence="3 4">
    <name type="scientific">Zootermopsis nevadensis</name>
    <name type="common">Dampwood termite</name>
    <dbReference type="NCBI Taxonomy" id="136037"/>
    <lineage>
        <taxon>Eukaryota</taxon>
        <taxon>Metazoa</taxon>
        <taxon>Ecdysozoa</taxon>
        <taxon>Arthropoda</taxon>
        <taxon>Hexapoda</taxon>
        <taxon>Insecta</taxon>
        <taxon>Pterygota</taxon>
        <taxon>Neoptera</taxon>
        <taxon>Polyneoptera</taxon>
        <taxon>Dictyoptera</taxon>
        <taxon>Blattodea</taxon>
        <taxon>Blattoidea</taxon>
        <taxon>Termitoidae</taxon>
        <taxon>Termopsidae</taxon>
        <taxon>Zootermopsis</taxon>
    </lineage>
</organism>
<feature type="transmembrane region" description="Helical" evidence="1">
    <location>
        <begin position="12"/>
        <end position="35"/>
    </location>
</feature>
<keyword evidence="4" id="KW-1185">Reference proteome</keyword>
<accession>A0A067QTA8</accession>
<dbReference type="GO" id="GO:0036149">
    <property type="term" value="P:phosphatidylinositol acyl-chain remodeling"/>
    <property type="evidence" value="ECO:0007669"/>
    <property type="project" value="TreeGrafter"/>
</dbReference>